<proteinExistence type="predicted"/>
<feature type="domain" description="HTH cro/C1-type" evidence="5">
    <location>
        <begin position="2"/>
        <end position="51"/>
    </location>
</feature>
<keyword evidence="7" id="KW-1185">Reference proteome</keyword>
<dbReference type="EMBL" id="JJMJ01000127">
    <property type="protein sequence ID" value="PPS21880.1"/>
    <property type="molecule type" value="Genomic_DNA"/>
</dbReference>
<evidence type="ECO:0000313" key="7">
    <source>
        <dbReference type="Proteomes" id="UP000238924"/>
    </source>
</evidence>
<evidence type="ECO:0000259" key="5">
    <source>
        <dbReference type="PROSITE" id="PS50943"/>
    </source>
</evidence>
<dbReference type="PROSITE" id="PS50943">
    <property type="entry name" value="HTH_CROC1"/>
    <property type="match status" value="1"/>
</dbReference>
<organism evidence="6 7">
    <name type="scientific">Brachyspira murdochii</name>
    <dbReference type="NCBI Taxonomy" id="84378"/>
    <lineage>
        <taxon>Bacteria</taxon>
        <taxon>Pseudomonadati</taxon>
        <taxon>Spirochaetota</taxon>
        <taxon>Spirochaetia</taxon>
        <taxon>Brachyspirales</taxon>
        <taxon>Brachyspiraceae</taxon>
        <taxon>Brachyspira</taxon>
    </lineage>
</organism>
<dbReference type="CDD" id="cd01392">
    <property type="entry name" value="HTH_LacI"/>
    <property type="match status" value="1"/>
</dbReference>
<reference evidence="6 7" key="1">
    <citation type="submission" date="2014-04" db="EMBL/GenBank/DDBJ databases">
        <title>Whole genome sequence of 'Brachyspira hampsonii' D13-03603F2.</title>
        <authorList>
            <person name="Patterson A.H."/>
            <person name="Chaban B."/>
            <person name="Fernando C."/>
            <person name="Harding J.C."/>
            <person name="Hill J.E."/>
        </authorList>
    </citation>
    <scope>NUCLEOTIDE SEQUENCE [LARGE SCALE GENOMIC DNA]</scope>
    <source>
        <strain evidence="6 7">D13-03603F2</strain>
    </source>
</reference>
<dbReference type="Proteomes" id="UP000238924">
    <property type="component" value="Unassembled WGS sequence"/>
</dbReference>
<evidence type="ECO:0000313" key="6">
    <source>
        <dbReference type="EMBL" id="PPS21880.1"/>
    </source>
</evidence>
<protein>
    <submittedName>
        <fullName evidence="6">LacI family transcriptional regulator</fullName>
    </submittedName>
</protein>
<comment type="caution">
    <text evidence="6">The sequence shown here is derived from an EMBL/GenBank/DDBJ whole genome shotgun (WGS) entry which is preliminary data.</text>
</comment>
<keyword evidence="2" id="KW-0238">DNA-binding</keyword>
<keyword evidence="3" id="KW-0804">Transcription</keyword>
<evidence type="ECO:0000256" key="3">
    <source>
        <dbReference type="ARBA" id="ARBA00023163"/>
    </source>
</evidence>
<dbReference type="PROSITE" id="PS50932">
    <property type="entry name" value="HTH_LACI_2"/>
    <property type="match status" value="1"/>
</dbReference>
<dbReference type="InterPro" id="IPR001761">
    <property type="entry name" value="Peripla_BP/Lac1_sug-bd_dom"/>
</dbReference>
<dbReference type="PANTHER" id="PTHR30146:SF154">
    <property type="entry name" value="TRANSCRIPTION REGULATOR, MEMBER OF GALR FAMILY"/>
    <property type="match status" value="1"/>
</dbReference>
<dbReference type="InterPro" id="IPR001387">
    <property type="entry name" value="Cro/C1-type_HTH"/>
</dbReference>
<dbReference type="PANTHER" id="PTHR30146">
    <property type="entry name" value="LACI-RELATED TRANSCRIPTIONAL REPRESSOR"/>
    <property type="match status" value="1"/>
</dbReference>
<gene>
    <name evidence="6" type="ORF">DJ52_08210</name>
</gene>
<evidence type="ECO:0000256" key="1">
    <source>
        <dbReference type="ARBA" id="ARBA00023015"/>
    </source>
</evidence>
<dbReference type="Gene3D" id="3.40.50.2300">
    <property type="match status" value="2"/>
</dbReference>
<keyword evidence="1" id="KW-0805">Transcription regulation</keyword>
<evidence type="ECO:0000256" key="2">
    <source>
        <dbReference type="ARBA" id="ARBA00023125"/>
    </source>
</evidence>
<dbReference type="Gene3D" id="1.10.260.40">
    <property type="entry name" value="lambda repressor-like DNA-binding domains"/>
    <property type="match status" value="1"/>
</dbReference>
<accession>A0ABX5B3L6</accession>
<dbReference type="SMART" id="SM00354">
    <property type="entry name" value="HTH_LACI"/>
    <property type="match status" value="1"/>
</dbReference>
<sequence>MNDKKITLNYIAKKANVSVATVSRVLNGNSSVDEKIQNKIKKIIKTDGYNLKKTSKAKQIISVIIPDITNPFFANIIEGIENTANLYGYHIILSQFKENKDILNKYFKDITNIGVSGYIIVPSIGSTEYFNDILKKSNAPIVFLDRKVDIENINYVGSDNEIGAYNAAKYLIDLGHKNIIYMAGPEDISTEKERFNGFMKALNDNNIDFDCSKYKKIANFNFDESYMQMKEILKSKLQYTAIFSACDVMCFGIKKAAEEFNISIPNDISLIGYDNIPFSSIIGLTTVSSQAYEMGKNAVLSILNIISERINDNVNIILQPNIVIRNSCKKI</sequence>
<dbReference type="Pfam" id="PF00532">
    <property type="entry name" value="Peripla_BP_1"/>
    <property type="match status" value="1"/>
</dbReference>
<dbReference type="Pfam" id="PF00356">
    <property type="entry name" value="LacI"/>
    <property type="match status" value="1"/>
</dbReference>
<dbReference type="RefSeq" id="WP_104618584.1">
    <property type="nucleotide sequence ID" value="NZ_JAWLPZ010000005.1"/>
</dbReference>
<dbReference type="InterPro" id="IPR028082">
    <property type="entry name" value="Peripla_BP_I"/>
</dbReference>
<dbReference type="SUPFAM" id="SSF53822">
    <property type="entry name" value="Periplasmic binding protein-like I"/>
    <property type="match status" value="1"/>
</dbReference>
<dbReference type="InterPro" id="IPR010982">
    <property type="entry name" value="Lambda_DNA-bd_dom_sf"/>
</dbReference>
<dbReference type="InterPro" id="IPR000843">
    <property type="entry name" value="HTH_LacI"/>
</dbReference>
<dbReference type="SUPFAM" id="SSF47413">
    <property type="entry name" value="lambda repressor-like DNA-binding domains"/>
    <property type="match status" value="1"/>
</dbReference>
<evidence type="ECO:0000259" key="4">
    <source>
        <dbReference type="PROSITE" id="PS50932"/>
    </source>
</evidence>
<feature type="domain" description="HTH lacI-type" evidence="4">
    <location>
        <begin position="6"/>
        <end position="45"/>
    </location>
</feature>
<dbReference type="CDD" id="cd06267">
    <property type="entry name" value="PBP1_LacI_sugar_binding-like"/>
    <property type="match status" value="1"/>
</dbReference>
<name>A0ABX5B3L6_9SPIR</name>